<dbReference type="GO" id="GO:0006032">
    <property type="term" value="P:chitin catabolic process"/>
    <property type="evidence" value="ECO:0007669"/>
    <property type="project" value="UniProtKB-KW"/>
</dbReference>
<feature type="region of interest" description="Disordered" evidence="16">
    <location>
        <begin position="60"/>
        <end position="80"/>
    </location>
</feature>
<dbReference type="Pfam" id="PF00187">
    <property type="entry name" value="Chitin_bind_1"/>
    <property type="match status" value="1"/>
</dbReference>
<dbReference type="OrthoDB" id="5985073at2759"/>
<dbReference type="PIRSF" id="PIRSF001060">
    <property type="entry name" value="Endochitinase"/>
    <property type="match status" value="1"/>
</dbReference>
<keyword evidence="10" id="KW-0119">Carbohydrate metabolism</keyword>
<keyword evidence="7" id="KW-0611">Plant defense</keyword>
<dbReference type="PANTHER" id="PTHR22595:SF171">
    <property type="entry name" value="BASIC ENDOCHITINASE B"/>
    <property type="match status" value="1"/>
</dbReference>
<evidence type="ECO:0000256" key="10">
    <source>
        <dbReference type="ARBA" id="ARBA00023277"/>
    </source>
</evidence>
<feature type="disulfide bond" evidence="14 15">
    <location>
        <begin position="30"/>
        <end position="42"/>
    </location>
</feature>
<dbReference type="InterPro" id="IPR001002">
    <property type="entry name" value="Chitin-bd_1"/>
</dbReference>
<evidence type="ECO:0000256" key="16">
    <source>
        <dbReference type="SAM" id="MobiDB-lite"/>
    </source>
</evidence>
<dbReference type="Pfam" id="PF00182">
    <property type="entry name" value="Glyco_hydro_19"/>
    <property type="match status" value="1"/>
</dbReference>
<dbReference type="PROSITE" id="PS00774">
    <property type="entry name" value="CHITINASE_19_2"/>
    <property type="match status" value="1"/>
</dbReference>
<dbReference type="Gene3D" id="1.10.530.10">
    <property type="match status" value="1"/>
</dbReference>
<dbReference type="PROSITE" id="PS50941">
    <property type="entry name" value="CHIT_BIND_I_2"/>
    <property type="match status" value="1"/>
</dbReference>
<gene>
    <name evidence="19" type="ORF">CJ030_MR7G011395</name>
</gene>
<dbReference type="EC" id="3.2.1.14" evidence="3"/>
<protein>
    <recommendedName>
        <fullName evidence="3">chitinase</fullName>
        <ecNumber evidence="3">3.2.1.14</ecNumber>
    </recommendedName>
</protein>
<accession>A0A6A1V2Y6</accession>
<dbReference type="CDD" id="cd06921">
    <property type="entry name" value="ChtBD1_GH19_hevein"/>
    <property type="match status" value="1"/>
</dbReference>
<evidence type="ECO:0000256" key="15">
    <source>
        <dbReference type="PROSITE-ProRule" id="PRU00261"/>
    </source>
</evidence>
<keyword evidence="11" id="KW-0326">Glycosidase</keyword>
<dbReference type="AlphaFoldDB" id="A0A6A1V2Y6"/>
<evidence type="ECO:0000256" key="13">
    <source>
        <dbReference type="PIRSR" id="PIRSR001060-1"/>
    </source>
</evidence>
<dbReference type="InterPro" id="IPR036861">
    <property type="entry name" value="Endochitinase-like_sf"/>
</dbReference>
<dbReference type="InterPro" id="IPR023346">
    <property type="entry name" value="Lysozyme-like_dom_sf"/>
</dbReference>
<comment type="similarity">
    <text evidence="2">Belongs to the glycosyl hydrolase 19 family. Chitinase class I subfamily.</text>
</comment>
<evidence type="ECO:0000313" key="20">
    <source>
        <dbReference type="Proteomes" id="UP000516437"/>
    </source>
</evidence>
<evidence type="ECO:0000256" key="8">
    <source>
        <dbReference type="ARBA" id="ARBA00023024"/>
    </source>
</evidence>
<evidence type="ECO:0000256" key="14">
    <source>
        <dbReference type="PIRSR" id="PIRSR001060-2"/>
    </source>
</evidence>
<keyword evidence="6" id="KW-0378">Hydrolase</keyword>
<dbReference type="FunFam" id="3.30.20.10:FF:000001">
    <property type="entry name" value="Endochitinase (Chitinase)"/>
    <property type="match status" value="1"/>
</dbReference>
<dbReference type="Gene3D" id="3.30.20.10">
    <property type="entry name" value="Endochitinase, domain 2"/>
    <property type="match status" value="1"/>
</dbReference>
<keyword evidence="9 14" id="KW-1015">Disulfide bond</keyword>
<dbReference type="CDD" id="cd00325">
    <property type="entry name" value="chitinase_GH19"/>
    <property type="match status" value="1"/>
</dbReference>
<keyword evidence="4 15" id="KW-0147">Chitin-binding</keyword>
<feature type="chain" id="PRO_5025479177" description="chitinase" evidence="17">
    <location>
        <begin position="19"/>
        <end position="324"/>
    </location>
</feature>
<dbReference type="GO" id="GO:0050832">
    <property type="term" value="P:defense response to fungus"/>
    <property type="evidence" value="ECO:0007669"/>
    <property type="project" value="TreeGrafter"/>
</dbReference>
<feature type="signal peptide" evidence="17">
    <location>
        <begin position="1"/>
        <end position="18"/>
    </location>
</feature>
<feature type="disulfide bond" evidence="14 15">
    <location>
        <begin position="35"/>
        <end position="49"/>
    </location>
</feature>
<evidence type="ECO:0000256" key="3">
    <source>
        <dbReference type="ARBA" id="ARBA00012729"/>
    </source>
</evidence>
<dbReference type="GO" id="GO:0008843">
    <property type="term" value="F:endochitinase activity"/>
    <property type="evidence" value="ECO:0007669"/>
    <property type="project" value="UniProtKB-EC"/>
</dbReference>
<dbReference type="Gene3D" id="3.30.60.10">
    <property type="entry name" value="Endochitinase-like"/>
    <property type="match status" value="1"/>
</dbReference>
<dbReference type="InterPro" id="IPR018371">
    <property type="entry name" value="Chitin-binding_1_CS"/>
</dbReference>
<feature type="disulfide bond" evidence="14 15">
    <location>
        <begin position="21"/>
        <end position="36"/>
    </location>
</feature>
<organism evidence="19 20">
    <name type="scientific">Morella rubra</name>
    <name type="common">Chinese bayberry</name>
    <dbReference type="NCBI Taxonomy" id="262757"/>
    <lineage>
        <taxon>Eukaryota</taxon>
        <taxon>Viridiplantae</taxon>
        <taxon>Streptophyta</taxon>
        <taxon>Embryophyta</taxon>
        <taxon>Tracheophyta</taxon>
        <taxon>Spermatophyta</taxon>
        <taxon>Magnoliopsida</taxon>
        <taxon>eudicotyledons</taxon>
        <taxon>Gunneridae</taxon>
        <taxon>Pentapetalae</taxon>
        <taxon>rosids</taxon>
        <taxon>fabids</taxon>
        <taxon>Fagales</taxon>
        <taxon>Myricaceae</taxon>
        <taxon>Morella</taxon>
    </lineage>
</organism>
<dbReference type="SUPFAM" id="SSF57016">
    <property type="entry name" value="Plant lectins/antimicrobial peptides"/>
    <property type="match status" value="1"/>
</dbReference>
<dbReference type="PROSITE" id="PS00026">
    <property type="entry name" value="CHIT_BIND_I_1"/>
    <property type="match status" value="1"/>
</dbReference>
<evidence type="ECO:0000256" key="17">
    <source>
        <dbReference type="SAM" id="SignalP"/>
    </source>
</evidence>
<dbReference type="EMBL" id="RXIC02000025">
    <property type="protein sequence ID" value="KAB1207074.1"/>
    <property type="molecule type" value="Genomic_DNA"/>
</dbReference>
<evidence type="ECO:0000256" key="9">
    <source>
        <dbReference type="ARBA" id="ARBA00023157"/>
    </source>
</evidence>
<dbReference type="InterPro" id="IPR000726">
    <property type="entry name" value="Glyco_hydro_19_cat"/>
</dbReference>
<feature type="disulfide bond" evidence="14 15">
    <location>
        <begin position="53"/>
        <end position="57"/>
    </location>
</feature>
<evidence type="ECO:0000256" key="2">
    <source>
        <dbReference type="ARBA" id="ARBA00009373"/>
    </source>
</evidence>
<dbReference type="SUPFAM" id="SSF53955">
    <property type="entry name" value="Lysozyme-like"/>
    <property type="match status" value="1"/>
</dbReference>
<evidence type="ECO:0000256" key="5">
    <source>
        <dbReference type="ARBA" id="ARBA00022729"/>
    </source>
</evidence>
<name>A0A6A1V2Y6_9ROSI</name>
<feature type="active site" description="Proton donor" evidence="13">
    <location>
        <position position="148"/>
    </location>
</feature>
<dbReference type="GO" id="GO:0000272">
    <property type="term" value="P:polysaccharide catabolic process"/>
    <property type="evidence" value="ECO:0007669"/>
    <property type="project" value="UniProtKB-KW"/>
</dbReference>
<dbReference type="InterPro" id="IPR016283">
    <property type="entry name" value="Glyco_hydro_19"/>
</dbReference>
<dbReference type="PANTHER" id="PTHR22595">
    <property type="entry name" value="CHITINASE-RELATED"/>
    <property type="match status" value="1"/>
</dbReference>
<comment type="caution">
    <text evidence="19">The sequence shown here is derived from an EMBL/GenBank/DDBJ whole genome shotgun (WGS) entry which is preliminary data.</text>
</comment>
<reference evidence="19 20" key="1">
    <citation type="journal article" date="2019" name="Plant Biotechnol. J.">
        <title>The red bayberry genome and genetic basis of sex determination.</title>
        <authorList>
            <person name="Jia H.M."/>
            <person name="Jia H.J."/>
            <person name="Cai Q.L."/>
            <person name="Wang Y."/>
            <person name="Zhao H.B."/>
            <person name="Yang W.F."/>
            <person name="Wang G.Y."/>
            <person name="Li Y.H."/>
            <person name="Zhan D.L."/>
            <person name="Shen Y.T."/>
            <person name="Niu Q.F."/>
            <person name="Chang L."/>
            <person name="Qiu J."/>
            <person name="Zhao L."/>
            <person name="Xie H.B."/>
            <person name="Fu W.Y."/>
            <person name="Jin J."/>
            <person name="Li X.W."/>
            <person name="Jiao Y."/>
            <person name="Zhou C.C."/>
            <person name="Tu T."/>
            <person name="Chai C.Y."/>
            <person name="Gao J.L."/>
            <person name="Fan L.J."/>
            <person name="van de Weg E."/>
            <person name="Wang J.Y."/>
            <person name="Gao Z.S."/>
        </authorList>
    </citation>
    <scope>NUCLEOTIDE SEQUENCE [LARGE SCALE GENOMIC DNA]</scope>
    <source>
        <tissue evidence="19">Leaves</tissue>
    </source>
</reference>
<feature type="disulfide bond" evidence="14">
    <location>
        <begin position="104"/>
        <end position="167"/>
    </location>
</feature>
<proteinExistence type="inferred from homology"/>
<feature type="disulfide bond" evidence="14">
    <location>
        <begin position="178"/>
        <end position="186"/>
    </location>
</feature>
<dbReference type="PRINTS" id="PR00451">
    <property type="entry name" value="CHITINBINDNG"/>
</dbReference>
<evidence type="ECO:0000256" key="11">
    <source>
        <dbReference type="ARBA" id="ARBA00023295"/>
    </source>
</evidence>
<dbReference type="GO" id="GO:0016998">
    <property type="term" value="P:cell wall macromolecule catabolic process"/>
    <property type="evidence" value="ECO:0007669"/>
    <property type="project" value="InterPro"/>
</dbReference>
<evidence type="ECO:0000256" key="4">
    <source>
        <dbReference type="ARBA" id="ARBA00022669"/>
    </source>
</evidence>
<evidence type="ECO:0000256" key="12">
    <source>
        <dbReference type="ARBA" id="ARBA00023326"/>
    </source>
</evidence>
<keyword evidence="8" id="KW-0146">Chitin degradation</keyword>
<evidence type="ECO:0000256" key="6">
    <source>
        <dbReference type="ARBA" id="ARBA00022801"/>
    </source>
</evidence>
<keyword evidence="5 17" id="KW-0732">Signal</keyword>
<feature type="disulfide bond" evidence="14">
    <location>
        <begin position="285"/>
        <end position="317"/>
    </location>
</feature>
<feature type="domain" description="Chitin-binding type-1" evidence="18">
    <location>
        <begin position="18"/>
        <end position="59"/>
    </location>
</feature>
<keyword evidence="12" id="KW-0624">Polysaccharide degradation</keyword>
<keyword evidence="20" id="KW-1185">Reference proteome</keyword>
<dbReference type="SMART" id="SM00270">
    <property type="entry name" value="ChtBD1"/>
    <property type="match status" value="1"/>
</dbReference>
<evidence type="ECO:0000313" key="19">
    <source>
        <dbReference type="EMBL" id="KAB1207074.1"/>
    </source>
</evidence>
<dbReference type="FunFam" id="3.30.60.10:FF:000001">
    <property type="entry name" value="Basic endochitinase"/>
    <property type="match status" value="1"/>
</dbReference>
<sequence length="324" mass="33972">MKLYSLVVFLALLLGASAEQCGKQAGGAVCPNGLCCSEFGWCGSTAEYCGGNCQSQCGGTGGTPTPTPSNPTPTPTPSGGGGVGSIISSSLFDQMLKYRNDGRCKSNGFYAYNAFLAAASSFGGFGTTGDDTIRKREIAAFLAQTSHETTVGGWASAPDGPYAWGYCFVTENNKADYCTASTEWPCAPGKQYYGRGPIQLTHNYNYGPAGKAIGADLLANPDLVATDATISFKTAIWFWMTPQGNKPSSHDVITGKWTPSAADTAAGRVPGYGVITNIINGGLECGHGPDDRVADRIGFYKRYCDLLGVSYGDNLDCNNQKSFA</sequence>
<comment type="catalytic activity">
    <reaction evidence="1">
        <text>Random endo-hydrolysis of N-acetyl-beta-D-glucosaminide (1-&gt;4)-beta-linkages in chitin and chitodextrins.</text>
        <dbReference type="EC" id="3.2.1.14"/>
    </reaction>
</comment>
<evidence type="ECO:0000256" key="1">
    <source>
        <dbReference type="ARBA" id="ARBA00000822"/>
    </source>
</evidence>
<dbReference type="Proteomes" id="UP000516437">
    <property type="component" value="Chromosome 7"/>
</dbReference>
<evidence type="ECO:0000256" key="7">
    <source>
        <dbReference type="ARBA" id="ARBA00022821"/>
    </source>
</evidence>
<dbReference type="GO" id="GO:0008061">
    <property type="term" value="F:chitin binding"/>
    <property type="evidence" value="ECO:0007669"/>
    <property type="project" value="UniProtKB-UniRule"/>
</dbReference>
<feature type="compositionally biased region" description="Pro residues" evidence="16">
    <location>
        <begin position="65"/>
        <end position="76"/>
    </location>
</feature>
<evidence type="ECO:0000259" key="18">
    <source>
        <dbReference type="PROSITE" id="PS50941"/>
    </source>
</evidence>